<accession>A0ABR5GV49</accession>
<keyword evidence="2" id="KW-1185">Reference proteome</keyword>
<proteinExistence type="predicted"/>
<gene>
    <name evidence="1" type="ORF">QR79_26985</name>
</gene>
<reference evidence="1 2" key="1">
    <citation type="submission" date="2014-11" db="EMBL/GenBank/DDBJ databases">
        <title>Comparative genomics of Methylobacterium species.</title>
        <authorList>
            <person name="Chaudhry V."/>
            <person name="Patil P.B."/>
        </authorList>
    </citation>
    <scope>NUCLEOTIDE SEQUENCE [LARGE SCALE GENOMIC DNA]</scope>
    <source>
        <strain evidence="1 2">SE3.6</strain>
    </source>
</reference>
<sequence length="229" mass="25039">MRAKELSAAITEFQTLAERTLEAGDLPRWADPEGARVLARVWDRQRILGTSPYVAADVPVLLGIVDQWNKISKTYLLFTAKPGTVPNTAVTTIRYQNELARGVDALMHAMAAVAEAIVPFWESLPDKDHTTVRRAGIQNIRVGLVQTLQEVLTTMRLQNFHADNRRILALAIVETAGIISRSLSEADRTAMAAQVTATIQALPEEEGDWLIPALAPFSQPGCTGLCAIN</sequence>
<evidence type="ECO:0000313" key="1">
    <source>
        <dbReference type="EMBL" id="KMO13565.1"/>
    </source>
</evidence>
<dbReference type="Proteomes" id="UP000036471">
    <property type="component" value="Unassembled WGS sequence"/>
</dbReference>
<dbReference type="RefSeq" id="WP_048425476.1">
    <property type="nucleotide sequence ID" value="NZ_JTHF01000002.1"/>
</dbReference>
<evidence type="ECO:0000313" key="2">
    <source>
        <dbReference type="Proteomes" id="UP000036471"/>
    </source>
</evidence>
<name>A0ABR5GV49_9HYPH</name>
<dbReference type="EMBL" id="JTHG01000320">
    <property type="protein sequence ID" value="KMO13565.1"/>
    <property type="molecule type" value="Genomic_DNA"/>
</dbReference>
<protein>
    <submittedName>
        <fullName evidence="1">Uncharacterized protein</fullName>
    </submittedName>
</protein>
<comment type="caution">
    <text evidence="1">The sequence shown here is derived from an EMBL/GenBank/DDBJ whole genome shotgun (WGS) entry which is preliminary data.</text>
</comment>
<organism evidence="1 2">
    <name type="scientific">Methylobacterium indicum</name>
    <dbReference type="NCBI Taxonomy" id="1775910"/>
    <lineage>
        <taxon>Bacteria</taxon>
        <taxon>Pseudomonadati</taxon>
        <taxon>Pseudomonadota</taxon>
        <taxon>Alphaproteobacteria</taxon>
        <taxon>Hyphomicrobiales</taxon>
        <taxon>Methylobacteriaceae</taxon>
        <taxon>Methylobacterium</taxon>
    </lineage>
</organism>